<comment type="cofactor">
    <cofactor evidence="7">
        <name>Fe cation</name>
        <dbReference type="ChEBI" id="CHEBI:24875"/>
    </cofactor>
    <text evidence="7">Binds 1 Fe cation per subunit.</text>
</comment>
<evidence type="ECO:0000313" key="10">
    <source>
        <dbReference type="Proteomes" id="UP000254866"/>
    </source>
</evidence>
<dbReference type="CDD" id="cd10548">
    <property type="entry name" value="cupin_CDO"/>
    <property type="match status" value="1"/>
</dbReference>
<evidence type="ECO:0000256" key="3">
    <source>
        <dbReference type="ARBA" id="ARBA00022723"/>
    </source>
</evidence>
<keyword evidence="6 7" id="KW-0408">Iron</keyword>
<name>A0A370U1L4_9HELO</name>
<protein>
    <recommendedName>
        <fullName evidence="2 7">Cysteine dioxygenase</fullName>
        <ecNumber evidence="2 7">1.13.11.20</ecNumber>
    </recommendedName>
</protein>
<evidence type="ECO:0000256" key="6">
    <source>
        <dbReference type="ARBA" id="ARBA00023004"/>
    </source>
</evidence>
<dbReference type="Gene3D" id="2.60.120.10">
    <property type="entry name" value="Jelly Rolls"/>
    <property type="match status" value="1"/>
</dbReference>
<dbReference type="GO" id="GO:0008198">
    <property type="term" value="F:ferrous iron binding"/>
    <property type="evidence" value="ECO:0007669"/>
    <property type="project" value="TreeGrafter"/>
</dbReference>
<dbReference type="RefSeq" id="XP_031874313.1">
    <property type="nucleotide sequence ID" value="XM_032010259.1"/>
</dbReference>
<dbReference type="InterPro" id="IPR010300">
    <property type="entry name" value="CDO_1"/>
</dbReference>
<dbReference type="GeneID" id="43594485"/>
<dbReference type="Proteomes" id="UP000254866">
    <property type="component" value="Unassembled WGS sequence"/>
</dbReference>
<dbReference type="Pfam" id="PF05995">
    <property type="entry name" value="CDO_I"/>
    <property type="match status" value="1"/>
</dbReference>
<feature type="compositionally biased region" description="Pro residues" evidence="8">
    <location>
        <begin position="53"/>
        <end position="66"/>
    </location>
</feature>
<dbReference type="AlphaFoldDB" id="A0A370U1L4"/>
<evidence type="ECO:0000256" key="5">
    <source>
        <dbReference type="ARBA" id="ARBA00023002"/>
    </source>
</evidence>
<comment type="caution">
    <text evidence="9">The sequence shown here is derived from an EMBL/GenBank/DDBJ whole genome shotgun (WGS) entry which is preliminary data.</text>
</comment>
<dbReference type="PANTHER" id="PTHR12918">
    <property type="entry name" value="CYSTEINE DIOXYGENASE"/>
    <property type="match status" value="1"/>
</dbReference>
<evidence type="ECO:0000256" key="1">
    <source>
        <dbReference type="ARBA" id="ARBA00006622"/>
    </source>
</evidence>
<dbReference type="OrthoDB" id="543511at2759"/>
<dbReference type="PANTHER" id="PTHR12918:SF1">
    <property type="entry name" value="CYSTEINE DIOXYGENASE TYPE 1"/>
    <property type="match status" value="1"/>
</dbReference>
<evidence type="ECO:0000256" key="4">
    <source>
        <dbReference type="ARBA" id="ARBA00022964"/>
    </source>
</evidence>
<dbReference type="GO" id="GO:0019448">
    <property type="term" value="P:L-cysteine catabolic process"/>
    <property type="evidence" value="ECO:0007669"/>
    <property type="project" value="TreeGrafter"/>
</dbReference>
<keyword evidence="5 7" id="KW-0560">Oxidoreductase</keyword>
<keyword evidence="4 7" id="KW-0223">Dioxygenase</keyword>
<gene>
    <name evidence="9" type="ORF">BP5553_01636</name>
</gene>
<feature type="compositionally biased region" description="Polar residues" evidence="8">
    <location>
        <begin position="1"/>
        <end position="30"/>
    </location>
</feature>
<organism evidence="9 10">
    <name type="scientific">Venustampulla echinocandica</name>
    <dbReference type="NCBI Taxonomy" id="2656787"/>
    <lineage>
        <taxon>Eukaryota</taxon>
        <taxon>Fungi</taxon>
        <taxon>Dikarya</taxon>
        <taxon>Ascomycota</taxon>
        <taxon>Pezizomycotina</taxon>
        <taxon>Leotiomycetes</taxon>
        <taxon>Helotiales</taxon>
        <taxon>Pleuroascaceae</taxon>
        <taxon>Venustampulla</taxon>
    </lineage>
</organism>
<dbReference type="InterPro" id="IPR011051">
    <property type="entry name" value="RmlC_Cupin_sf"/>
</dbReference>
<dbReference type="SUPFAM" id="SSF51182">
    <property type="entry name" value="RmlC-like cupins"/>
    <property type="match status" value="1"/>
</dbReference>
<dbReference type="STRING" id="2656787.A0A370U1L4"/>
<keyword evidence="10" id="KW-1185">Reference proteome</keyword>
<evidence type="ECO:0000256" key="7">
    <source>
        <dbReference type="RuleBase" id="RU366010"/>
    </source>
</evidence>
<keyword evidence="3 7" id="KW-0479">Metal-binding</keyword>
<evidence type="ECO:0000313" key="9">
    <source>
        <dbReference type="EMBL" id="RDL41657.1"/>
    </source>
</evidence>
<evidence type="ECO:0000256" key="2">
    <source>
        <dbReference type="ARBA" id="ARBA00013133"/>
    </source>
</evidence>
<dbReference type="EMBL" id="NPIC01000001">
    <property type="protein sequence ID" value="RDL41657.1"/>
    <property type="molecule type" value="Genomic_DNA"/>
</dbReference>
<sequence length="253" mass="27709">MSSLKSATMRSLRSKPLTNSSRRILTTTGRNVGMGATTRNAPTYAPTTTSHPDYPPSYTPSYPPNDLPGFANTSLYPKQTPFNNLLTSLTATLTNPNKSSMPTLHNLLRGYTSDPTHWSKYAHANPDKLYTRNLVCELPGVFNLMLLVWTPGKILQGSITETRFATPSSPGQQGPLVQTSNKNFGLNQVSYMADILGLHEISNPHPTEYAVSLHLYTPPNAALHGCHVYDPHDGSVKHVMQSPYDSICGVVQQ</sequence>
<evidence type="ECO:0000256" key="8">
    <source>
        <dbReference type="SAM" id="MobiDB-lite"/>
    </source>
</evidence>
<dbReference type="GO" id="GO:0017172">
    <property type="term" value="F:cysteine dioxygenase activity"/>
    <property type="evidence" value="ECO:0007669"/>
    <property type="project" value="UniProtKB-UniRule"/>
</dbReference>
<feature type="region of interest" description="Disordered" evidence="8">
    <location>
        <begin position="1"/>
        <end position="74"/>
    </location>
</feature>
<dbReference type="EC" id="1.13.11.20" evidence="2 7"/>
<reference evidence="9 10" key="1">
    <citation type="journal article" date="2018" name="IMA Fungus">
        <title>IMA Genome-F 9: Draft genome sequence of Annulohypoxylon stygium, Aspergillus mulundensis, Berkeleyomyces basicola (syn. Thielaviopsis basicola), Ceratocystis smalleyi, two Cercospora beticola strains, Coleophoma cylindrospora, Fusarium fracticaudum, Phialophora cf. hyalina, and Morchella septimelata.</title>
        <authorList>
            <person name="Wingfield B.D."/>
            <person name="Bills G.F."/>
            <person name="Dong Y."/>
            <person name="Huang W."/>
            <person name="Nel W.J."/>
            <person name="Swalarsk-Parry B.S."/>
            <person name="Vaghefi N."/>
            <person name="Wilken P.M."/>
            <person name="An Z."/>
            <person name="de Beer Z.W."/>
            <person name="De Vos L."/>
            <person name="Chen L."/>
            <person name="Duong T.A."/>
            <person name="Gao Y."/>
            <person name="Hammerbacher A."/>
            <person name="Kikkert J.R."/>
            <person name="Li Y."/>
            <person name="Li H."/>
            <person name="Li K."/>
            <person name="Li Q."/>
            <person name="Liu X."/>
            <person name="Ma X."/>
            <person name="Naidoo K."/>
            <person name="Pethybridge S.J."/>
            <person name="Sun J."/>
            <person name="Steenkamp E.T."/>
            <person name="van der Nest M.A."/>
            <person name="van Wyk S."/>
            <person name="Wingfield M.J."/>
            <person name="Xiong C."/>
            <person name="Yue Q."/>
            <person name="Zhang X."/>
        </authorList>
    </citation>
    <scope>NUCLEOTIDE SEQUENCE [LARGE SCALE GENOMIC DNA]</scope>
    <source>
        <strain evidence="9 10">BP 5553</strain>
    </source>
</reference>
<comment type="catalytic activity">
    <reaction evidence="7">
        <text>L-cysteine + O2 = 3-sulfino-L-alanine + H(+)</text>
        <dbReference type="Rhea" id="RHEA:20441"/>
        <dbReference type="ChEBI" id="CHEBI:15378"/>
        <dbReference type="ChEBI" id="CHEBI:15379"/>
        <dbReference type="ChEBI" id="CHEBI:35235"/>
        <dbReference type="ChEBI" id="CHEBI:61085"/>
        <dbReference type="EC" id="1.13.11.20"/>
    </reaction>
</comment>
<comment type="similarity">
    <text evidence="1 7">Belongs to the cysteine dioxygenase family.</text>
</comment>
<accession>A0A370U1L4</accession>
<dbReference type="InterPro" id="IPR014710">
    <property type="entry name" value="RmlC-like_jellyroll"/>
</dbReference>
<proteinExistence type="inferred from homology"/>